<evidence type="ECO:0000313" key="3">
    <source>
        <dbReference type="EMBL" id="GGI05955.1"/>
    </source>
</evidence>
<keyword evidence="1" id="KW-0732">Signal</keyword>
<dbReference type="Pfam" id="PF00395">
    <property type="entry name" value="SLH"/>
    <property type="match status" value="3"/>
</dbReference>
<dbReference type="AlphaFoldDB" id="A0A8J3AA94"/>
<protein>
    <recommendedName>
        <fullName evidence="2">SLH domain-containing protein</fullName>
    </recommendedName>
</protein>
<reference evidence="3" key="1">
    <citation type="journal article" date="2014" name="Int. J. Syst. Evol. Microbiol.">
        <title>Complete genome sequence of Corynebacterium casei LMG S-19264T (=DSM 44701T), isolated from a smear-ripened cheese.</title>
        <authorList>
            <consortium name="US DOE Joint Genome Institute (JGI-PGF)"/>
            <person name="Walter F."/>
            <person name="Albersmeier A."/>
            <person name="Kalinowski J."/>
            <person name="Ruckert C."/>
        </authorList>
    </citation>
    <scope>NUCLEOTIDE SEQUENCE</scope>
    <source>
        <strain evidence="3">CGMCC 1.14988</strain>
    </source>
</reference>
<feature type="domain" description="SLH" evidence="2">
    <location>
        <begin position="179"/>
        <end position="242"/>
    </location>
</feature>
<dbReference type="InterPro" id="IPR013783">
    <property type="entry name" value="Ig-like_fold"/>
</dbReference>
<gene>
    <name evidence="3" type="ORF">GCM10011354_16690</name>
</gene>
<dbReference type="EMBL" id="BMHA01000005">
    <property type="protein sequence ID" value="GGI05955.1"/>
    <property type="molecule type" value="Genomic_DNA"/>
</dbReference>
<comment type="caution">
    <text evidence="3">The sequence shown here is derived from an EMBL/GenBank/DDBJ whole genome shotgun (WGS) entry which is preliminary data.</text>
</comment>
<dbReference type="SUPFAM" id="SSF49373">
    <property type="entry name" value="Invasin/intimin cell-adhesion fragments"/>
    <property type="match status" value="1"/>
</dbReference>
<dbReference type="GO" id="GO:0005975">
    <property type="term" value="P:carbohydrate metabolic process"/>
    <property type="evidence" value="ECO:0007669"/>
    <property type="project" value="UniProtKB-ARBA"/>
</dbReference>
<organism evidence="3 4">
    <name type="scientific">Egicoccus halophilus</name>
    <dbReference type="NCBI Taxonomy" id="1670830"/>
    <lineage>
        <taxon>Bacteria</taxon>
        <taxon>Bacillati</taxon>
        <taxon>Actinomycetota</taxon>
        <taxon>Nitriliruptoria</taxon>
        <taxon>Egicoccales</taxon>
        <taxon>Egicoccaceae</taxon>
        <taxon>Egicoccus</taxon>
    </lineage>
</organism>
<accession>A0A8J3AA94</accession>
<dbReference type="OrthoDB" id="174569at2"/>
<feature type="signal peptide" evidence="1">
    <location>
        <begin position="1"/>
        <end position="31"/>
    </location>
</feature>
<sequence>MSKPHRSARALGAGLAGAMVLSLLPAGAALARPDVDTVCDDAPVFDFQDANVIAPNQAQVVNCLAAYGITVGDTDGNFLPGTSTTRQQMALFVARFLSQAVYGTNALPPEAYLLEDAFPDVAVLRSAQQRAAINWLADLGIVSGFTDETYRPAARVSRQQMATYVAESLRALDVDLPTGVNRFPDVVPGAAHAANVTALREVEIVTGFRDGNFRPGQNVSRQQVARYLVNAAAYTFEQDPEAWAGQYLGTPPTLLPIPPAPSAPPAEPVTYSVDVAEVLVPTPAQVAFTAEVSGAQQVAIALLDADAVEVDEDGVLTDVGDGSLAAAASAVVINVNGRSISGGINPAVADVDGPVHFTVGTMDEESFVALVFDPPSVSIEDGALVGSYGVSDVVTVTNVEGIALTDEDGAPVAATSVPADTEVTVNAGLVDVEGELVPTGGQLEYELARVDGVERCDALQADPGAADEDEVFLRGATTLTDGAAQVVVPGGAGGDVHCVLARWDPTDGPYERSSATSGLELAGHGAIAYRGAPIATTARFASDTTFVPAGSWFFHALTVRDQYDAPVAGADVRFVATSGSNTVAETRTTTAADGVAVLRRHGSDNRTDVVSAVVERPGGDSLPAVTAIVHWYDQSTDLTDATYAYLGFDGAADRLFVRPTGAAAFPNYGVSYAEVDIHRIDGETVSFEQFEAALGTATVTDVSITGLYTAEASTVFDLRLAED</sequence>
<dbReference type="InterPro" id="IPR001119">
    <property type="entry name" value="SLH_dom"/>
</dbReference>
<feature type="chain" id="PRO_5039387979" description="SLH domain-containing protein" evidence="1">
    <location>
        <begin position="32"/>
        <end position="723"/>
    </location>
</feature>
<evidence type="ECO:0000259" key="2">
    <source>
        <dbReference type="PROSITE" id="PS51272"/>
    </source>
</evidence>
<feature type="domain" description="SLH" evidence="2">
    <location>
        <begin position="115"/>
        <end position="177"/>
    </location>
</feature>
<keyword evidence="4" id="KW-1185">Reference proteome</keyword>
<dbReference type="RefSeq" id="WP_130648620.1">
    <property type="nucleotide sequence ID" value="NZ_BMHA01000005.1"/>
</dbReference>
<reference evidence="3" key="2">
    <citation type="submission" date="2020-09" db="EMBL/GenBank/DDBJ databases">
        <authorList>
            <person name="Sun Q."/>
            <person name="Zhou Y."/>
        </authorList>
    </citation>
    <scope>NUCLEOTIDE SEQUENCE</scope>
    <source>
        <strain evidence="3">CGMCC 1.14988</strain>
    </source>
</reference>
<dbReference type="PANTHER" id="PTHR43308:SF5">
    <property type="entry name" value="S-LAYER PROTEIN _ PEPTIDOGLYCAN ENDO-BETA-N-ACETYLGLUCOSAMINIDASE"/>
    <property type="match status" value="1"/>
</dbReference>
<evidence type="ECO:0000313" key="4">
    <source>
        <dbReference type="Proteomes" id="UP000650511"/>
    </source>
</evidence>
<proteinExistence type="predicted"/>
<name>A0A8J3AA94_9ACTN</name>
<feature type="domain" description="SLH" evidence="2">
    <location>
        <begin position="44"/>
        <end position="107"/>
    </location>
</feature>
<dbReference type="InterPro" id="IPR008964">
    <property type="entry name" value="Invasin/intimin_cell_adhesion"/>
</dbReference>
<dbReference type="PANTHER" id="PTHR43308">
    <property type="entry name" value="OUTER MEMBRANE PROTEIN ALPHA-RELATED"/>
    <property type="match status" value="1"/>
</dbReference>
<dbReference type="InterPro" id="IPR051465">
    <property type="entry name" value="Cell_Envelope_Struct_Comp"/>
</dbReference>
<evidence type="ECO:0000256" key="1">
    <source>
        <dbReference type="SAM" id="SignalP"/>
    </source>
</evidence>
<dbReference type="Proteomes" id="UP000650511">
    <property type="component" value="Unassembled WGS sequence"/>
</dbReference>
<dbReference type="Gene3D" id="2.60.40.10">
    <property type="entry name" value="Immunoglobulins"/>
    <property type="match status" value="1"/>
</dbReference>
<dbReference type="PROSITE" id="PS51272">
    <property type="entry name" value="SLH"/>
    <property type="match status" value="3"/>
</dbReference>